<dbReference type="AlphaFoldDB" id="A0A2H0YND3"/>
<dbReference type="Gene3D" id="3.60.15.10">
    <property type="entry name" value="Ribonuclease Z/Hydroxyacylglutathione hydrolase-like"/>
    <property type="match status" value="1"/>
</dbReference>
<dbReference type="PANTHER" id="PTHR46018:SF2">
    <property type="entry name" value="ZINC PHOSPHODIESTERASE ELAC PROTEIN 1"/>
    <property type="match status" value="1"/>
</dbReference>
<comment type="caution">
    <text evidence="2">The sequence shown here is derived from an EMBL/GenBank/DDBJ whole genome shotgun (WGS) entry which is preliminary data.</text>
</comment>
<evidence type="ECO:0000313" key="3">
    <source>
        <dbReference type="Proteomes" id="UP000230088"/>
    </source>
</evidence>
<feature type="non-terminal residue" evidence="2">
    <location>
        <position position="195"/>
    </location>
</feature>
<dbReference type="SUPFAM" id="SSF56281">
    <property type="entry name" value="Metallo-hydrolase/oxidoreductase"/>
    <property type="match status" value="1"/>
</dbReference>
<gene>
    <name evidence="2" type="ORF">COT33_02930</name>
</gene>
<dbReference type="InterPro" id="IPR001279">
    <property type="entry name" value="Metallo-B-lactamas"/>
</dbReference>
<dbReference type="InterPro" id="IPR036866">
    <property type="entry name" value="RibonucZ/Hydroxyglut_hydro"/>
</dbReference>
<dbReference type="PANTHER" id="PTHR46018">
    <property type="entry name" value="ZINC PHOSPHODIESTERASE ELAC PROTEIN 1"/>
    <property type="match status" value="1"/>
</dbReference>
<dbReference type="EMBL" id="PEYD01000056">
    <property type="protein sequence ID" value="PIS39262.1"/>
    <property type="molecule type" value="Genomic_DNA"/>
</dbReference>
<proteinExistence type="predicted"/>
<sequence>MKIIFLGTNGWYDTETGNTICTLLETKDYSIILDAGNGIYKISQYIDFKKPAFLFLSHFHLDHIVGLHILTKFRFKSGLNIYGQKGTKKILNYLINQPFTVPLANLPFKVKIQEISEGQYSLFQNFQNSEIKTCSLPFLVKAKFLVHSSPCLGYWFELDGKKIAYCTDTGICENFKELARDADLLITECALKSGQ</sequence>
<dbReference type="CDD" id="cd16272">
    <property type="entry name" value="RNaseZ_MBL-fold"/>
    <property type="match status" value="1"/>
</dbReference>
<name>A0A2H0YND3_9BACT</name>
<evidence type="ECO:0000259" key="1">
    <source>
        <dbReference type="Pfam" id="PF12706"/>
    </source>
</evidence>
<keyword evidence="2" id="KW-0378">Hydrolase</keyword>
<reference evidence="3" key="1">
    <citation type="submission" date="2017-09" db="EMBL/GenBank/DDBJ databases">
        <title>Depth-based differentiation of microbial function through sediment-hosted aquifers and enrichment of novel symbionts in the deep terrestrial subsurface.</title>
        <authorList>
            <person name="Probst A.J."/>
            <person name="Ladd B."/>
            <person name="Jarett J.K."/>
            <person name="Geller-Mcgrath D.E."/>
            <person name="Sieber C.M.K."/>
            <person name="Emerson J.B."/>
            <person name="Anantharaman K."/>
            <person name="Thomas B.C."/>
            <person name="Malmstrom R."/>
            <person name="Stieglmeier M."/>
            <person name="Klingl A."/>
            <person name="Woyke T."/>
            <person name="Ryan C.M."/>
            <person name="Banfield J.F."/>
        </authorList>
    </citation>
    <scope>NUCLEOTIDE SEQUENCE [LARGE SCALE GENOMIC DNA]</scope>
</reference>
<dbReference type="Pfam" id="PF12706">
    <property type="entry name" value="Lactamase_B_2"/>
    <property type="match status" value="1"/>
</dbReference>
<dbReference type="GO" id="GO:0042781">
    <property type="term" value="F:3'-tRNA processing endoribonuclease activity"/>
    <property type="evidence" value="ECO:0007669"/>
    <property type="project" value="TreeGrafter"/>
</dbReference>
<protein>
    <submittedName>
        <fullName evidence="2">MBL fold metallo-hydrolase</fullName>
    </submittedName>
</protein>
<organism evidence="2 3">
    <name type="scientific">Candidatus Nealsonbacteria bacterium CG08_land_8_20_14_0_20_38_20</name>
    <dbReference type="NCBI Taxonomy" id="1974705"/>
    <lineage>
        <taxon>Bacteria</taxon>
        <taxon>Candidatus Nealsoniibacteriota</taxon>
    </lineage>
</organism>
<feature type="domain" description="Metallo-beta-lactamase" evidence="1">
    <location>
        <begin position="31"/>
        <end position="190"/>
    </location>
</feature>
<dbReference type="Proteomes" id="UP000230088">
    <property type="component" value="Unassembled WGS sequence"/>
</dbReference>
<evidence type="ECO:0000313" key="2">
    <source>
        <dbReference type="EMBL" id="PIS39262.1"/>
    </source>
</evidence>
<accession>A0A2H0YND3</accession>